<feature type="domain" description="F-box" evidence="1">
    <location>
        <begin position="8"/>
        <end position="57"/>
    </location>
</feature>
<dbReference type="GeneID" id="95979028"/>
<dbReference type="Proteomes" id="UP001562354">
    <property type="component" value="Unassembled WGS sequence"/>
</dbReference>
<protein>
    <recommendedName>
        <fullName evidence="1">F-box domain-containing protein</fullName>
    </recommendedName>
</protein>
<evidence type="ECO:0000259" key="1">
    <source>
        <dbReference type="PROSITE" id="PS50181"/>
    </source>
</evidence>
<accession>A0ABR3PLM6</accession>
<organism evidence="2 3">
    <name type="scientific">Neodothiora populina</name>
    <dbReference type="NCBI Taxonomy" id="2781224"/>
    <lineage>
        <taxon>Eukaryota</taxon>
        <taxon>Fungi</taxon>
        <taxon>Dikarya</taxon>
        <taxon>Ascomycota</taxon>
        <taxon>Pezizomycotina</taxon>
        <taxon>Dothideomycetes</taxon>
        <taxon>Dothideomycetidae</taxon>
        <taxon>Dothideales</taxon>
        <taxon>Dothioraceae</taxon>
        <taxon>Neodothiora</taxon>
    </lineage>
</organism>
<dbReference type="RefSeq" id="XP_069202927.1">
    <property type="nucleotide sequence ID" value="XM_069345099.1"/>
</dbReference>
<gene>
    <name evidence="2" type="ORF">AAFC00_005329</name>
</gene>
<keyword evidence="3" id="KW-1185">Reference proteome</keyword>
<evidence type="ECO:0000313" key="2">
    <source>
        <dbReference type="EMBL" id="KAL1306655.1"/>
    </source>
</evidence>
<name>A0ABR3PLM6_9PEZI</name>
<proteinExistence type="predicted"/>
<dbReference type="PROSITE" id="PS50181">
    <property type="entry name" value="FBOX"/>
    <property type="match status" value="1"/>
</dbReference>
<reference evidence="2 3" key="1">
    <citation type="submission" date="2024-07" db="EMBL/GenBank/DDBJ databases">
        <title>Draft sequence of the Neodothiora populina.</title>
        <authorList>
            <person name="Drown D.D."/>
            <person name="Schuette U.S."/>
            <person name="Buechlein A.B."/>
            <person name="Rusch D.R."/>
            <person name="Winton L.W."/>
            <person name="Adams G.A."/>
        </authorList>
    </citation>
    <scope>NUCLEOTIDE SEQUENCE [LARGE SCALE GENOMIC DNA]</scope>
    <source>
        <strain evidence="2 3">CPC 39397</strain>
    </source>
</reference>
<comment type="caution">
    <text evidence="2">The sequence shown here is derived from an EMBL/GenBank/DDBJ whole genome shotgun (WGS) entry which is preliminary data.</text>
</comment>
<dbReference type="EMBL" id="JBFMKM010000004">
    <property type="protein sequence ID" value="KAL1306655.1"/>
    <property type="molecule type" value="Genomic_DNA"/>
</dbReference>
<evidence type="ECO:0000313" key="3">
    <source>
        <dbReference type="Proteomes" id="UP001562354"/>
    </source>
</evidence>
<sequence length="295" mass="33660">MAIATPSEFGLVRLPTELIIDTITKVEWEQRTLCNLRLVCRNFDDILRSFENTITNALLQSQFPSSSRNMFPSLFQEASKYSTVSEVQRRWDILGRLEHNCVHIGEREGKQGWMIPRSIKIHSTGLCLLFRLQDVGSGGSQATLIRSLPCTSLLVLLFSLTLSLHQLRVNGPDILNSSAPVQCAAFRAEMELACLELLLQHGPQFLLSLLEKDSNAMSLLESEYDRMEIRQMAYPDGTPKPPTLISVLRRTLSARLECDWRDHHKYMLNFLHEERFHDISEEDTSKIVQGLDPYA</sequence>
<dbReference type="InterPro" id="IPR001810">
    <property type="entry name" value="F-box_dom"/>
</dbReference>